<gene>
    <name evidence="3" type="ORF">KDW_56070</name>
</gene>
<dbReference type="Proteomes" id="UP000326912">
    <property type="component" value="Unassembled WGS sequence"/>
</dbReference>
<organism evidence="3 4">
    <name type="scientific">Dictyobacter vulcani</name>
    <dbReference type="NCBI Taxonomy" id="2607529"/>
    <lineage>
        <taxon>Bacteria</taxon>
        <taxon>Bacillati</taxon>
        <taxon>Chloroflexota</taxon>
        <taxon>Ktedonobacteria</taxon>
        <taxon>Ktedonobacterales</taxon>
        <taxon>Dictyobacteraceae</taxon>
        <taxon>Dictyobacter</taxon>
    </lineage>
</organism>
<dbReference type="RefSeq" id="WP_151759100.1">
    <property type="nucleotide sequence ID" value="NZ_BKZW01000004.1"/>
</dbReference>
<evidence type="ECO:0000313" key="4">
    <source>
        <dbReference type="Proteomes" id="UP000326912"/>
    </source>
</evidence>
<feature type="transmembrane region" description="Helical" evidence="2">
    <location>
        <begin position="206"/>
        <end position="226"/>
    </location>
</feature>
<dbReference type="EMBL" id="BKZW01000004">
    <property type="protein sequence ID" value="GER91445.1"/>
    <property type="molecule type" value="Genomic_DNA"/>
</dbReference>
<evidence type="ECO:0000256" key="2">
    <source>
        <dbReference type="SAM" id="Phobius"/>
    </source>
</evidence>
<evidence type="ECO:0000313" key="3">
    <source>
        <dbReference type="EMBL" id="GER91445.1"/>
    </source>
</evidence>
<dbReference type="AlphaFoldDB" id="A0A5J4KU67"/>
<sequence length="254" mass="28312">MLFCPKCHTELPDQARTCHNCGFHPIDATHIVATATREQDQPATTPPPQNVSQSLHTYTNQESSLFPPTPTRRPLNPPQRPARNAGPASQPLRRPGFKTAAQLDEHVHMAEQPDRAQEPAKKLTLTQRYSADQPTSMVAAAPNPTSNPGLPVRTETPIRLKTVDNALIPAAQARAIQNILRPAYIASTNSVIQTRRKARPIQHRDFWIFFAVIVGLIGLLCIYIFASYHGPRSILPHQQTRIITLAINHIRLHM</sequence>
<keyword evidence="2" id="KW-1133">Transmembrane helix</keyword>
<name>A0A5J4KU67_9CHLR</name>
<keyword evidence="4" id="KW-1185">Reference proteome</keyword>
<evidence type="ECO:0000256" key="1">
    <source>
        <dbReference type="SAM" id="MobiDB-lite"/>
    </source>
</evidence>
<feature type="compositionally biased region" description="Pro residues" evidence="1">
    <location>
        <begin position="67"/>
        <end position="80"/>
    </location>
</feature>
<keyword evidence="2" id="KW-0812">Transmembrane</keyword>
<keyword evidence="2" id="KW-0472">Membrane</keyword>
<feature type="region of interest" description="Disordered" evidence="1">
    <location>
        <begin position="59"/>
        <end position="95"/>
    </location>
</feature>
<comment type="caution">
    <text evidence="3">The sequence shown here is derived from an EMBL/GenBank/DDBJ whole genome shotgun (WGS) entry which is preliminary data.</text>
</comment>
<proteinExistence type="predicted"/>
<accession>A0A5J4KU67</accession>
<feature type="region of interest" description="Disordered" evidence="1">
    <location>
        <begin position="132"/>
        <end position="152"/>
    </location>
</feature>
<protein>
    <submittedName>
        <fullName evidence="3">Uncharacterized protein</fullName>
    </submittedName>
</protein>
<reference evidence="3 4" key="1">
    <citation type="submission" date="2019-10" db="EMBL/GenBank/DDBJ databases">
        <title>Dictyobacter vulcani sp. nov., within the class Ktedonobacteria, isolated from soil of volcanic Mt. Zao.</title>
        <authorList>
            <person name="Zheng Y."/>
            <person name="Wang C.M."/>
            <person name="Sakai Y."/>
            <person name="Abe K."/>
            <person name="Yokota A."/>
            <person name="Yabe S."/>
        </authorList>
    </citation>
    <scope>NUCLEOTIDE SEQUENCE [LARGE SCALE GENOMIC DNA]</scope>
    <source>
        <strain evidence="3 4">W12</strain>
    </source>
</reference>